<dbReference type="GO" id="GO:0005254">
    <property type="term" value="F:chloride channel activity"/>
    <property type="evidence" value="ECO:0007669"/>
    <property type="project" value="InterPro"/>
</dbReference>
<keyword evidence="2" id="KW-0813">Transport</keyword>
<dbReference type="AlphaFoldDB" id="A0A1M2VJJ5"/>
<keyword evidence="11" id="KW-1185">Reference proteome</keyword>
<evidence type="ECO:0000313" key="10">
    <source>
        <dbReference type="EMBL" id="OJT07774.1"/>
    </source>
</evidence>
<comment type="caution">
    <text evidence="10">The sequence shown here is derived from an EMBL/GenBank/DDBJ whole genome shotgun (WGS) entry which is preliminary data.</text>
</comment>
<evidence type="ECO:0000313" key="11">
    <source>
        <dbReference type="Proteomes" id="UP000184267"/>
    </source>
</evidence>
<feature type="transmembrane region" description="Helical" evidence="9">
    <location>
        <begin position="60"/>
        <end position="79"/>
    </location>
</feature>
<dbReference type="OrthoDB" id="1368at2759"/>
<organism evidence="10 11">
    <name type="scientific">Trametes pubescens</name>
    <name type="common">White-rot fungus</name>
    <dbReference type="NCBI Taxonomy" id="154538"/>
    <lineage>
        <taxon>Eukaryota</taxon>
        <taxon>Fungi</taxon>
        <taxon>Dikarya</taxon>
        <taxon>Basidiomycota</taxon>
        <taxon>Agaricomycotina</taxon>
        <taxon>Agaricomycetes</taxon>
        <taxon>Polyporales</taxon>
        <taxon>Polyporaceae</taxon>
        <taxon>Trametes</taxon>
    </lineage>
</organism>
<dbReference type="PANTHER" id="PTHR33281">
    <property type="entry name" value="UPF0187 PROTEIN YNEE"/>
    <property type="match status" value="1"/>
</dbReference>
<dbReference type="EMBL" id="MNAD01001129">
    <property type="protein sequence ID" value="OJT07774.1"/>
    <property type="molecule type" value="Genomic_DNA"/>
</dbReference>
<evidence type="ECO:0000256" key="8">
    <source>
        <dbReference type="SAM" id="MobiDB-lite"/>
    </source>
</evidence>
<comment type="subcellular location">
    <subcellularLocation>
        <location evidence="1">Cell membrane</location>
        <topology evidence="1">Multi-pass membrane protein</topology>
    </subcellularLocation>
</comment>
<feature type="transmembrane region" description="Helical" evidence="9">
    <location>
        <begin position="23"/>
        <end position="48"/>
    </location>
</feature>
<reference evidence="10 11" key="1">
    <citation type="submission" date="2016-10" db="EMBL/GenBank/DDBJ databases">
        <title>Genome sequence of the basidiomycete white-rot fungus Trametes pubescens.</title>
        <authorList>
            <person name="Makela M.R."/>
            <person name="Granchi Z."/>
            <person name="Peng M."/>
            <person name="De Vries R.P."/>
            <person name="Grigoriev I."/>
            <person name="Riley R."/>
            <person name="Hilden K."/>
        </authorList>
    </citation>
    <scope>NUCLEOTIDE SEQUENCE [LARGE SCALE GENOMIC DNA]</scope>
    <source>
        <strain evidence="10 11">FBCC735</strain>
    </source>
</reference>
<dbReference type="OMA" id="FEPYTAY"/>
<evidence type="ECO:0000256" key="5">
    <source>
        <dbReference type="ARBA" id="ARBA00022989"/>
    </source>
</evidence>
<evidence type="ECO:0000256" key="9">
    <source>
        <dbReference type="SAM" id="Phobius"/>
    </source>
</evidence>
<evidence type="ECO:0000256" key="2">
    <source>
        <dbReference type="ARBA" id="ARBA00022448"/>
    </source>
</evidence>
<dbReference type="STRING" id="154538.A0A1M2VJJ5"/>
<keyword evidence="7 9" id="KW-0472">Membrane</keyword>
<dbReference type="Proteomes" id="UP000184267">
    <property type="component" value="Unassembled WGS sequence"/>
</dbReference>
<keyword evidence="4 9" id="KW-0812">Transmembrane</keyword>
<evidence type="ECO:0000256" key="3">
    <source>
        <dbReference type="ARBA" id="ARBA00022475"/>
    </source>
</evidence>
<evidence type="ECO:0000256" key="6">
    <source>
        <dbReference type="ARBA" id="ARBA00023065"/>
    </source>
</evidence>
<feature type="transmembrane region" description="Helical" evidence="9">
    <location>
        <begin position="449"/>
        <end position="467"/>
    </location>
</feature>
<feature type="region of interest" description="Disordered" evidence="8">
    <location>
        <begin position="223"/>
        <end position="286"/>
    </location>
</feature>
<protein>
    <submittedName>
        <fullName evidence="10">UPF0187 protein</fullName>
    </submittedName>
</protein>
<evidence type="ECO:0000256" key="7">
    <source>
        <dbReference type="ARBA" id="ARBA00023136"/>
    </source>
</evidence>
<evidence type="ECO:0000256" key="1">
    <source>
        <dbReference type="ARBA" id="ARBA00004651"/>
    </source>
</evidence>
<gene>
    <name evidence="10" type="ORF">TRAPUB_1366</name>
</gene>
<name>A0A1M2VJJ5_TRAPU</name>
<keyword evidence="5 9" id="KW-1133">Transmembrane helix</keyword>
<keyword evidence="6" id="KW-0406">Ion transport</keyword>
<accession>A0A1M2VJJ5</accession>
<dbReference type="InterPro" id="IPR044669">
    <property type="entry name" value="YneE/VCCN1/2-like"/>
</dbReference>
<dbReference type="GO" id="GO:0005886">
    <property type="term" value="C:plasma membrane"/>
    <property type="evidence" value="ECO:0007669"/>
    <property type="project" value="UniProtKB-SubCell"/>
</dbReference>
<feature type="transmembrane region" description="Helical" evidence="9">
    <location>
        <begin position="425"/>
        <end position="443"/>
    </location>
</feature>
<proteinExistence type="predicted"/>
<dbReference type="PANTHER" id="PTHR33281:SF19">
    <property type="entry name" value="VOLTAGE-DEPENDENT ANION CHANNEL-FORMING PROTEIN YNEE"/>
    <property type="match status" value="1"/>
</dbReference>
<sequence length="569" mass="63330">METSFYSVDPFKPGRRVGTLHRLLSAILATAVIRCWPLLLFFSAWATAISVINHKVHTLTIQPTLLTVIGTVLGFVISYRTTASFERYNEGRRLWSQIIMGSRTLARTIWFHIPETMPSASNDPSTLEQRKARVLIEKKTVINLIEAFGVAVKHYLRGEEGVYYVDLYHLVKFLPSYALPAGLPSQIDVTSADGMSTHSPLRNRGDSVAAELTSLREEVASLPEMPASPTGPSASMSQLPFPATSPRKVSHVRVDLPPRTSMNGRGAAGRSYDREKPSQGDKSSMYSGVSGMQDENFLLPARNPPKYHLFDLFPFSLLVHALTKRGKDVKVSPVQAPVVAEALMEVEQGKKAARIRAKLRSKTVTHNLPLEISLYLSSYIAALQERNCVPPPTATNLLNTLNQLVDALTGLERILTTPIPFSYRVHLWSVTVLYCLLLPFQIWPTLKWLTIPGTTLASFIFFGFLVAGEEIESKLRPVIIDLALHLIECSFAFAFAPVPSLQIRLNLDHFTHNIIRNELRAITALPAPHVESWAFSQFNDQIFGNDERVAPDEWMSRGLGRIQAALATI</sequence>
<dbReference type="Pfam" id="PF25539">
    <property type="entry name" value="Bestrophin_2"/>
    <property type="match status" value="2"/>
</dbReference>
<keyword evidence="3" id="KW-1003">Cell membrane</keyword>
<evidence type="ECO:0000256" key="4">
    <source>
        <dbReference type="ARBA" id="ARBA00022692"/>
    </source>
</evidence>